<dbReference type="Proteomes" id="UP000824496">
    <property type="component" value="Chromosome"/>
</dbReference>
<proteinExistence type="predicted"/>
<name>A0ABM7UCV1_9ACTO</name>
<dbReference type="EMBL" id="AP025017">
    <property type="protein sequence ID" value="BDA64996.1"/>
    <property type="molecule type" value="Genomic_DNA"/>
</dbReference>
<feature type="compositionally biased region" description="Polar residues" evidence="1">
    <location>
        <begin position="244"/>
        <end position="257"/>
    </location>
</feature>
<feature type="compositionally biased region" description="Low complexity" evidence="1">
    <location>
        <begin position="227"/>
        <end position="243"/>
    </location>
</feature>
<feature type="region of interest" description="Disordered" evidence="1">
    <location>
        <begin position="221"/>
        <end position="257"/>
    </location>
</feature>
<organism evidence="2 3">
    <name type="scientific">Actinomyces capricornis</name>
    <dbReference type="NCBI Taxonomy" id="2755559"/>
    <lineage>
        <taxon>Bacteria</taxon>
        <taxon>Bacillati</taxon>
        <taxon>Actinomycetota</taxon>
        <taxon>Actinomycetes</taxon>
        <taxon>Actinomycetales</taxon>
        <taxon>Actinomycetaceae</taxon>
        <taxon>Actinomyces</taxon>
    </lineage>
</organism>
<evidence type="ECO:0000256" key="1">
    <source>
        <dbReference type="SAM" id="MobiDB-lite"/>
    </source>
</evidence>
<keyword evidence="3" id="KW-1185">Reference proteome</keyword>
<evidence type="ECO:0008006" key="4">
    <source>
        <dbReference type="Google" id="ProtNLM"/>
    </source>
</evidence>
<accession>A0ABM7UCV1</accession>
<gene>
    <name evidence="2" type="ORF">MANAM107_18300</name>
</gene>
<reference evidence="2 3" key="1">
    <citation type="submission" date="2021-08" db="EMBL/GenBank/DDBJ databases">
        <title>Whole genome sequence of novel Actinomyces species strain MAS-1.</title>
        <authorList>
            <person name="Saito M."/>
            <person name="Kuwahara N."/>
            <person name="Takizawa T."/>
            <person name="Gotouda H."/>
            <person name="Ochiai T."/>
        </authorList>
    </citation>
    <scope>NUCLEOTIDE SEQUENCE [LARGE SCALE GENOMIC DNA]</scope>
    <source>
        <strain evidence="2 3">MAS-1</strain>
    </source>
</reference>
<evidence type="ECO:0000313" key="3">
    <source>
        <dbReference type="Proteomes" id="UP000824496"/>
    </source>
</evidence>
<sequence length="257" mass="27994">MNDANSFMKEVHVLIRRMICSLMAVLLLVAGCSLGGERDPREMTAERMLEVADVPGATSSEITRIDEMTGCIDMRPVLHRFYSRGEKYPPTTIRLDSSNGVLVQQTLIYESTGSNPLRDVQYAIDECIKTAPMKYRIDFQATELFEPLAQNVVPYGVLGYTNVVTNENAGTKSTTQRVFLRFDHEGKKGLMYLSVTNPSGEPADLSPMDLIDPALRKAEATLDHTGLGSLTPSPAPTTTAGTSEDPSATGSPTQASE</sequence>
<dbReference type="RefSeq" id="WP_223907613.1">
    <property type="nucleotide sequence ID" value="NZ_AP025017.1"/>
</dbReference>
<protein>
    <recommendedName>
        <fullName evidence="4">Lipoprotein</fullName>
    </recommendedName>
</protein>
<evidence type="ECO:0000313" key="2">
    <source>
        <dbReference type="EMBL" id="BDA64996.1"/>
    </source>
</evidence>